<feature type="transmembrane region" description="Helical" evidence="6">
    <location>
        <begin position="73"/>
        <end position="94"/>
    </location>
</feature>
<dbReference type="PANTHER" id="PTHR32322:SF2">
    <property type="entry name" value="EAMA DOMAIN-CONTAINING PROTEIN"/>
    <property type="match status" value="1"/>
</dbReference>
<evidence type="ECO:0000313" key="8">
    <source>
        <dbReference type="EMBL" id="CDQ46262.1"/>
    </source>
</evidence>
<feature type="transmembrane region" description="Helical" evidence="6">
    <location>
        <begin position="216"/>
        <end position="238"/>
    </location>
</feature>
<evidence type="ECO:0000313" key="9">
    <source>
        <dbReference type="Proteomes" id="UP000028864"/>
    </source>
</evidence>
<comment type="similarity">
    <text evidence="2">Belongs to the EamA transporter family.</text>
</comment>
<keyword evidence="4 6" id="KW-1133">Transmembrane helix</keyword>
<feature type="transmembrane region" description="Helical" evidence="6">
    <location>
        <begin position="12"/>
        <end position="35"/>
    </location>
</feature>
<dbReference type="RefSeq" id="WP_036469702.1">
    <property type="nucleotide sequence ID" value="NZ_LK021340.1"/>
</dbReference>
<keyword evidence="3 6" id="KW-0812">Transmembrane</keyword>
<dbReference type="SUPFAM" id="SSF103481">
    <property type="entry name" value="Multidrug resistance efflux transporter EmrE"/>
    <property type="match status" value="2"/>
</dbReference>
<gene>
    <name evidence="8" type="ORF">BN1047_04167</name>
</gene>
<feature type="transmembrane region" description="Helical" evidence="6">
    <location>
        <begin position="41"/>
        <end position="61"/>
    </location>
</feature>
<evidence type="ECO:0000259" key="7">
    <source>
        <dbReference type="Pfam" id="PF00892"/>
    </source>
</evidence>
<dbReference type="Proteomes" id="UP000028864">
    <property type="component" value="Unassembled WGS sequence"/>
</dbReference>
<evidence type="ECO:0000256" key="1">
    <source>
        <dbReference type="ARBA" id="ARBA00004141"/>
    </source>
</evidence>
<evidence type="ECO:0000256" key="5">
    <source>
        <dbReference type="ARBA" id="ARBA00023136"/>
    </source>
</evidence>
<dbReference type="InterPro" id="IPR050638">
    <property type="entry name" value="AA-Vitamin_Transporters"/>
</dbReference>
<accession>A0AAV2WQY3</accession>
<feature type="transmembrane region" description="Helical" evidence="6">
    <location>
        <begin position="184"/>
        <end position="204"/>
    </location>
</feature>
<feature type="transmembrane region" description="Helical" evidence="6">
    <location>
        <begin position="100"/>
        <end position="120"/>
    </location>
</feature>
<feature type="transmembrane region" description="Helical" evidence="6">
    <location>
        <begin position="155"/>
        <end position="172"/>
    </location>
</feature>
<evidence type="ECO:0000256" key="4">
    <source>
        <dbReference type="ARBA" id="ARBA00022989"/>
    </source>
</evidence>
<dbReference type="GO" id="GO:0016020">
    <property type="term" value="C:membrane"/>
    <property type="evidence" value="ECO:0007669"/>
    <property type="project" value="UniProtKB-SubCell"/>
</dbReference>
<evidence type="ECO:0000256" key="3">
    <source>
        <dbReference type="ARBA" id="ARBA00022692"/>
    </source>
</evidence>
<feature type="transmembrane region" description="Helical" evidence="6">
    <location>
        <begin position="245"/>
        <end position="265"/>
    </location>
</feature>
<feature type="transmembrane region" description="Helical" evidence="6">
    <location>
        <begin position="271"/>
        <end position="290"/>
    </location>
</feature>
<sequence>MPTIAARSAGSAWGAGIASALCYGITPIVAIMAFGDGVSPSVLVTLRGFVGAAALLAFCALTHRLRALPRGPALGLFAVCGPLFGAQILAYFAAIERTGAQLAVIVIHVYPVFVIALVWWQTRRPVSRAVVTVCAVLCVGIALVAGTAAGVAEPVGVGLAVISAAGYAGYFVCGERWVHRVDAVTATALVTLGSAVSVGVVAAVTHADFAIGAGGWAAVISQGLILIPIGIGGALYAVRRLGSVPVSLLGLLEPVIAILLAAALLGERLTLPQWAGVGIVLVACAALPRVTRAD</sequence>
<dbReference type="AlphaFoldDB" id="A0AAV2WQY3"/>
<protein>
    <submittedName>
        <fullName evidence="8">Integral membrane protein</fullName>
    </submittedName>
</protein>
<feature type="domain" description="EamA" evidence="7">
    <location>
        <begin position="156"/>
        <end position="285"/>
    </location>
</feature>
<name>A0AAV2WQY3_MYCNE</name>
<feature type="transmembrane region" description="Helical" evidence="6">
    <location>
        <begin position="129"/>
        <end position="149"/>
    </location>
</feature>
<evidence type="ECO:0000256" key="6">
    <source>
        <dbReference type="SAM" id="Phobius"/>
    </source>
</evidence>
<dbReference type="InterPro" id="IPR037185">
    <property type="entry name" value="EmrE-like"/>
</dbReference>
<keyword evidence="5 6" id="KW-0472">Membrane</keyword>
<organism evidence="8 9">
    <name type="scientific">Mycolicibacterium neoaurum</name>
    <name type="common">Mycobacterium neoaurum</name>
    <dbReference type="NCBI Taxonomy" id="1795"/>
    <lineage>
        <taxon>Bacteria</taxon>
        <taxon>Bacillati</taxon>
        <taxon>Actinomycetota</taxon>
        <taxon>Actinomycetes</taxon>
        <taxon>Mycobacteriales</taxon>
        <taxon>Mycobacteriaceae</taxon>
        <taxon>Mycolicibacterium</taxon>
    </lineage>
</organism>
<evidence type="ECO:0000256" key="2">
    <source>
        <dbReference type="ARBA" id="ARBA00007362"/>
    </source>
</evidence>
<feature type="domain" description="EamA" evidence="7">
    <location>
        <begin position="16"/>
        <end position="144"/>
    </location>
</feature>
<reference evidence="8" key="1">
    <citation type="submission" date="2014-05" db="EMBL/GenBank/DDBJ databases">
        <authorList>
            <person name="Urmite Genomes"/>
        </authorList>
    </citation>
    <scope>NUCLEOTIDE SEQUENCE</scope>
    <source>
        <strain evidence="8">DSM 44074</strain>
    </source>
</reference>
<proteinExistence type="inferred from homology"/>
<dbReference type="PANTHER" id="PTHR32322">
    <property type="entry name" value="INNER MEMBRANE TRANSPORTER"/>
    <property type="match status" value="1"/>
</dbReference>
<dbReference type="EMBL" id="LK021340">
    <property type="protein sequence ID" value="CDQ46262.1"/>
    <property type="molecule type" value="Genomic_DNA"/>
</dbReference>
<reference evidence="8" key="2">
    <citation type="submission" date="2015-09" db="EMBL/GenBank/DDBJ databases">
        <title>Draft genome sequence of Mycobacterium neoaurum DSM 44074.</title>
        <authorList>
            <person name="Croce O."/>
            <person name="Robert C."/>
            <person name="Raoult D."/>
            <person name="Drancourt M."/>
        </authorList>
    </citation>
    <scope>NUCLEOTIDE SEQUENCE</scope>
    <source>
        <strain evidence="8">DSM 44074</strain>
    </source>
</reference>
<comment type="subcellular location">
    <subcellularLocation>
        <location evidence="1">Membrane</location>
        <topology evidence="1">Multi-pass membrane protein</topology>
    </subcellularLocation>
</comment>
<dbReference type="InterPro" id="IPR000620">
    <property type="entry name" value="EamA_dom"/>
</dbReference>
<dbReference type="Pfam" id="PF00892">
    <property type="entry name" value="EamA"/>
    <property type="match status" value="2"/>
</dbReference>